<keyword evidence="10" id="KW-1133">Transmembrane helix</keyword>
<keyword evidence="10" id="KW-0472">Membrane</keyword>
<gene>
    <name evidence="12" type="ORF">MAM1_0017c01579</name>
</gene>
<dbReference type="InterPro" id="IPR034164">
    <property type="entry name" value="Pepsin-like_dom"/>
</dbReference>
<feature type="domain" description="Peptidase A1" evidence="11">
    <location>
        <begin position="186"/>
        <end position="513"/>
    </location>
</feature>
<keyword evidence="13" id="KW-1185">Reference proteome</keyword>
<dbReference type="GO" id="GO:0003735">
    <property type="term" value="F:structural constituent of ribosome"/>
    <property type="evidence" value="ECO:0007669"/>
    <property type="project" value="InterPro"/>
</dbReference>
<accession>A0A0C9MJU9</accession>
<dbReference type="FunFam" id="3.30.70.3370:FF:000001">
    <property type="entry name" value="40S ribosomal protein S24"/>
    <property type="match status" value="1"/>
</dbReference>
<evidence type="ECO:0000256" key="8">
    <source>
        <dbReference type="PIRSR" id="PIRSR601461-1"/>
    </source>
</evidence>
<dbReference type="PRINTS" id="PR00792">
    <property type="entry name" value="PEPSIN"/>
</dbReference>
<comment type="catalytic activity">
    <reaction evidence="1">
        <text>Hydrolysis of proteins with broad specificity similar to that of pepsin A, preferring hydrophobic residues at P1 and P1'. Clots milk and activates trypsinogen. Does not cleave 4-Gln-|-His-5, but does cleave 10-His-|-Leu-11 and 12-Val-|-Glu-13 in B chain of insulin.</text>
        <dbReference type="EC" id="3.4.23.21"/>
    </reaction>
</comment>
<dbReference type="GO" id="GO:0006508">
    <property type="term" value="P:proteolysis"/>
    <property type="evidence" value="ECO:0007669"/>
    <property type="project" value="UniProtKB-KW"/>
</dbReference>
<dbReference type="HAMAP" id="MF_00545">
    <property type="entry name" value="Ribosomal_eS24"/>
    <property type="match status" value="1"/>
</dbReference>
<dbReference type="InterPro" id="IPR001976">
    <property type="entry name" value="Ribosomal_eS24"/>
</dbReference>
<reference evidence="12" key="1">
    <citation type="submission" date="2014-09" db="EMBL/GenBank/DDBJ databases">
        <title>Draft genome sequence of an oleaginous Mucoromycotina fungus Mucor ambiguus NBRC6742.</title>
        <authorList>
            <person name="Takeda I."/>
            <person name="Yamane N."/>
            <person name="Morita T."/>
            <person name="Tamano K."/>
            <person name="Machida M."/>
            <person name="Baker S."/>
            <person name="Koike H."/>
        </authorList>
    </citation>
    <scope>NUCLEOTIDE SEQUENCE</scope>
    <source>
        <strain evidence="12">NBRC 6742</strain>
    </source>
</reference>
<evidence type="ECO:0000256" key="9">
    <source>
        <dbReference type="RuleBase" id="RU000454"/>
    </source>
</evidence>
<dbReference type="EC" id="3.4.23.21" evidence="4"/>
<dbReference type="EMBL" id="DF836306">
    <property type="protein sequence ID" value="GAN02138.1"/>
    <property type="molecule type" value="Genomic_DNA"/>
</dbReference>
<feature type="transmembrane region" description="Helical" evidence="10">
    <location>
        <begin position="124"/>
        <end position="144"/>
    </location>
</feature>
<dbReference type="GO" id="GO:1990904">
    <property type="term" value="C:ribonucleoprotein complex"/>
    <property type="evidence" value="ECO:0007669"/>
    <property type="project" value="UniProtKB-KW"/>
</dbReference>
<dbReference type="InterPro" id="IPR001969">
    <property type="entry name" value="Aspartic_peptidase_AS"/>
</dbReference>
<dbReference type="GO" id="GO:0005840">
    <property type="term" value="C:ribosome"/>
    <property type="evidence" value="ECO:0007669"/>
    <property type="project" value="UniProtKB-KW"/>
</dbReference>
<dbReference type="PROSITE" id="PS51767">
    <property type="entry name" value="PEPTIDASE_A1"/>
    <property type="match status" value="1"/>
</dbReference>
<evidence type="ECO:0000256" key="4">
    <source>
        <dbReference type="ARBA" id="ARBA00013205"/>
    </source>
</evidence>
<sequence>MADAAVTIRTRKFLTNRLLQRKQMVVDVIHPGLANVSKDELRAKIGKMYKADKEVVSVFGFKTHFGGGKTTGFALIYDNVESLKKFEPKHRLVRIGLAEAPKGGRKQRKEKKNREKKFRGVRNSLVNIMKSVILLISTAITAAYCSKLVSIPFTAVDRKGIKAAGWGRKKLGALVDVPLENVDLAYLIDINIGTPPQLFTLLLDTGSSSTWVPIQGCGRYCGYPKHSLVPSNSSTFTTDNMVFSIRYGEGFSRGYYAKDTVTINGVSVPQVNFAVSDYNDGDLTMDGADGIFALGPDSLSIYNNPEKKVIPTFVTTMFEAGIIENNVFSVYFQPLAHDVREQKRINGEIVFGGVKESHIVSNVSYVPTTKQSNFKDYWAADIDAISVGNYTKTYDEKVVGMVDTGSTLVFLPREIISRVFKGVKGLRRDFSGQYIVPCLAKNLPNITITMNGKDYVITPENYVIKGGLLTFSPENCYTYLQESPPFVDAILGYGFLQQYVSVYDNENKRIGFADRASIE</sequence>
<evidence type="ECO:0000313" key="12">
    <source>
        <dbReference type="EMBL" id="GAN02138.1"/>
    </source>
</evidence>
<keyword evidence="10" id="KW-0812">Transmembrane</keyword>
<comment type="similarity">
    <text evidence="2 9">Belongs to the peptidase A1 family.</text>
</comment>
<keyword evidence="7" id="KW-0687">Ribonucleoprotein</keyword>
<proteinExistence type="inferred from homology"/>
<evidence type="ECO:0000256" key="5">
    <source>
        <dbReference type="ARBA" id="ARBA00022750"/>
    </source>
</evidence>
<organism evidence="12">
    <name type="scientific">Mucor ambiguus</name>
    <dbReference type="NCBI Taxonomy" id="91626"/>
    <lineage>
        <taxon>Eukaryota</taxon>
        <taxon>Fungi</taxon>
        <taxon>Fungi incertae sedis</taxon>
        <taxon>Mucoromycota</taxon>
        <taxon>Mucoromycotina</taxon>
        <taxon>Mucoromycetes</taxon>
        <taxon>Mucorales</taxon>
        <taxon>Mucorineae</taxon>
        <taxon>Mucoraceae</taxon>
        <taxon>Mucor</taxon>
    </lineage>
</organism>
<keyword evidence="5 9" id="KW-0064">Aspartyl protease</keyword>
<dbReference type="InterPro" id="IPR001461">
    <property type="entry name" value="Aspartic_peptidase_A1"/>
</dbReference>
<dbReference type="SUPFAM" id="SSF54189">
    <property type="entry name" value="Ribosomal proteins S24e, L23 and L15e"/>
    <property type="match status" value="1"/>
</dbReference>
<name>A0A0C9MJU9_9FUNG</name>
<evidence type="ECO:0000256" key="3">
    <source>
        <dbReference type="ARBA" id="ARBA00009680"/>
    </source>
</evidence>
<protein>
    <recommendedName>
        <fullName evidence="4">rhizopuspepsin</fullName>
        <ecNumber evidence="4">3.4.23.21</ecNumber>
    </recommendedName>
</protein>
<dbReference type="InterPro" id="IPR053709">
    <property type="entry name" value="eRP_eS24_sf"/>
</dbReference>
<dbReference type="OrthoDB" id="660550at2759"/>
<keyword evidence="6 12" id="KW-0689">Ribosomal protein</keyword>
<dbReference type="PROSITE" id="PS00529">
    <property type="entry name" value="RIBOSOMAL_S24E"/>
    <property type="match status" value="1"/>
</dbReference>
<evidence type="ECO:0000256" key="6">
    <source>
        <dbReference type="ARBA" id="ARBA00022980"/>
    </source>
</evidence>
<evidence type="ECO:0000259" key="11">
    <source>
        <dbReference type="PROSITE" id="PS51767"/>
    </source>
</evidence>
<dbReference type="InterPro" id="IPR033121">
    <property type="entry name" value="PEPTIDASE_A1"/>
</dbReference>
<evidence type="ECO:0000256" key="1">
    <source>
        <dbReference type="ARBA" id="ARBA00001130"/>
    </source>
</evidence>
<dbReference type="PANTHER" id="PTHR47966:SF51">
    <property type="entry name" value="BETA-SITE APP-CLEAVING ENZYME, ISOFORM A-RELATED"/>
    <property type="match status" value="1"/>
</dbReference>
<dbReference type="Gene3D" id="2.40.70.10">
    <property type="entry name" value="Acid Proteases"/>
    <property type="match status" value="2"/>
</dbReference>
<dbReference type="CDD" id="cd05471">
    <property type="entry name" value="pepsin_like"/>
    <property type="match status" value="1"/>
</dbReference>
<dbReference type="InterPro" id="IPR012678">
    <property type="entry name" value="Ribosomal_uL23/eL15/eS24_sf"/>
</dbReference>
<dbReference type="GO" id="GO:0004190">
    <property type="term" value="F:aspartic-type endopeptidase activity"/>
    <property type="evidence" value="ECO:0007669"/>
    <property type="project" value="UniProtKB-KW"/>
</dbReference>
<dbReference type="SUPFAM" id="SSF50630">
    <property type="entry name" value="Acid proteases"/>
    <property type="match status" value="1"/>
</dbReference>
<feature type="active site" evidence="8">
    <location>
        <position position="204"/>
    </location>
</feature>
<evidence type="ECO:0000256" key="10">
    <source>
        <dbReference type="SAM" id="Phobius"/>
    </source>
</evidence>
<keyword evidence="9" id="KW-0378">Hydrolase</keyword>
<comment type="similarity">
    <text evidence="3">Belongs to the eukaryotic ribosomal protein eS24 family.</text>
</comment>
<dbReference type="InterPro" id="IPR018098">
    <property type="entry name" value="Ribosomal_eS24_CS"/>
</dbReference>
<evidence type="ECO:0000256" key="7">
    <source>
        <dbReference type="ARBA" id="ARBA00023274"/>
    </source>
</evidence>
<dbReference type="Gene3D" id="3.30.70.3370">
    <property type="match status" value="1"/>
</dbReference>
<dbReference type="PROSITE" id="PS00141">
    <property type="entry name" value="ASP_PROTEASE"/>
    <property type="match status" value="1"/>
</dbReference>
<dbReference type="STRING" id="91626.A0A0C9MJU9"/>
<evidence type="ECO:0000256" key="2">
    <source>
        <dbReference type="ARBA" id="ARBA00007447"/>
    </source>
</evidence>
<dbReference type="GO" id="GO:0006412">
    <property type="term" value="P:translation"/>
    <property type="evidence" value="ECO:0007669"/>
    <property type="project" value="InterPro"/>
</dbReference>
<dbReference type="PANTHER" id="PTHR47966">
    <property type="entry name" value="BETA-SITE APP-CLEAVING ENZYME, ISOFORM A-RELATED"/>
    <property type="match status" value="1"/>
</dbReference>
<keyword evidence="9" id="KW-0645">Protease</keyword>
<dbReference type="Pfam" id="PF01282">
    <property type="entry name" value="Ribosomal_S24e"/>
    <property type="match status" value="1"/>
</dbReference>
<dbReference type="Proteomes" id="UP000053815">
    <property type="component" value="Unassembled WGS sequence"/>
</dbReference>
<dbReference type="Pfam" id="PF00026">
    <property type="entry name" value="Asp"/>
    <property type="match status" value="1"/>
</dbReference>
<dbReference type="AlphaFoldDB" id="A0A0C9MJU9"/>
<evidence type="ECO:0000313" key="13">
    <source>
        <dbReference type="Proteomes" id="UP000053815"/>
    </source>
</evidence>
<feature type="active site" evidence="8">
    <location>
        <position position="403"/>
    </location>
</feature>
<dbReference type="InterPro" id="IPR021109">
    <property type="entry name" value="Peptidase_aspartic_dom_sf"/>
</dbReference>